<accession>A0A8D8DLL5</accession>
<organism evidence="1">
    <name type="scientific">Culex pipiens</name>
    <name type="common">House mosquito</name>
    <dbReference type="NCBI Taxonomy" id="7175"/>
    <lineage>
        <taxon>Eukaryota</taxon>
        <taxon>Metazoa</taxon>
        <taxon>Ecdysozoa</taxon>
        <taxon>Arthropoda</taxon>
        <taxon>Hexapoda</taxon>
        <taxon>Insecta</taxon>
        <taxon>Pterygota</taxon>
        <taxon>Neoptera</taxon>
        <taxon>Endopterygota</taxon>
        <taxon>Diptera</taxon>
        <taxon>Nematocera</taxon>
        <taxon>Culicoidea</taxon>
        <taxon>Culicidae</taxon>
        <taxon>Culicinae</taxon>
        <taxon>Culicini</taxon>
        <taxon>Culex</taxon>
        <taxon>Culex</taxon>
    </lineage>
</organism>
<evidence type="ECO:0000313" key="1">
    <source>
        <dbReference type="EMBL" id="CAG6513094.1"/>
    </source>
</evidence>
<name>A0A8D8DLL5_CULPI</name>
<reference evidence="1" key="1">
    <citation type="submission" date="2021-05" db="EMBL/GenBank/DDBJ databases">
        <authorList>
            <person name="Alioto T."/>
            <person name="Alioto T."/>
            <person name="Gomez Garrido J."/>
        </authorList>
    </citation>
    <scope>NUCLEOTIDE SEQUENCE</scope>
</reference>
<proteinExistence type="predicted"/>
<dbReference type="AlphaFoldDB" id="A0A8D8DLL5"/>
<dbReference type="EMBL" id="HBUE01166941">
    <property type="protein sequence ID" value="CAG6513094.1"/>
    <property type="molecule type" value="Transcribed_RNA"/>
</dbReference>
<dbReference type="EMBL" id="HBUE01272257">
    <property type="protein sequence ID" value="CAG6564561.1"/>
    <property type="molecule type" value="Transcribed_RNA"/>
</dbReference>
<sequence length="101" mass="11690">MIIGQRPKRCSKRRRNLTRAFRRRSWPISTRVRARPAARRWPRCPPHPCPVGICAGVQPAVAPSPSRSRRRRRTRTETTLTILTPRGTTPRWKRGGVISRC</sequence>
<protein>
    <submittedName>
        <fullName evidence="1">(northern house mosquito) hypothetical protein</fullName>
    </submittedName>
</protein>